<keyword evidence="7 8" id="KW-0472">Membrane</keyword>
<evidence type="ECO:0000256" key="8">
    <source>
        <dbReference type="SAM" id="Phobius"/>
    </source>
</evidence>
<reference evidence="10" key="1">
    <citation type="submission" date="2025-08" db="UniProtKB">
        <authorList>
            <consortium name="Ensembl"/>
        </authorList>
    </citation>
    <scope>IDENTIFICATION</scope>
</reference>
<dbReference type="InterPro" id="IPR037519">
    <property type="entry name" value="LITAF_fam"/>
</dbReference>
<evidence type="ECO:0000256" key="6">
    <source>
        <dbReference type="ARBA" id="ARBA00022833"/>
    </source>
</evidence>
<dbReference type="InterPro" id="IPR006629">
    <property type="entry name" value="LITAF"/>
</dbReference>
<dbReference type="SMART" id="SM00714">
    <property type="entry name" value="LITAF"/>
    <property type="match status" value="1"/>
</dbReference>
<comment type="similarity">
    <text evidence="4">Belongs to the CDIP1/LITAF family.</text>
</comment>
<dbReference type="GO" id="GO:0098560">
    <property type="term" value="C:cytoplasmic side of late endosome membrane"/>
    <property type="evidence" value="ECO:0007669"/>
    <property type="project" value="TreeGrafter"/>
</dbReference>
<dbReference type="AlphaFoldDB" id="A0A8C8E096"/>
<dbReference type="PANTHER" id="PTHR23292">
    <property type="entry name" value="LIPOPOLYSACCHARIDE-INDUCED TUMOR NECROSIS FACTOR-ALPHA FACTOR"/>
    <property type="match status" value="1"/>
</dbReference>
<proteinExistence type="inferred from homology"/>
<comment type="subcellular location">
    <subcellularLocation>
        <location evidence="1">Endosome membrane</location>
        <topology evidence="1">Peripheral membrane protein</topology>
        <orientation evidence="1">Cytoplasmic side</orientation>
    </subcellularLocation>
    <subcellularLocation>
        <location evidence="2">Late endosome membrane</location>
    </subcellularLocation>
    <subcellularLocation>
        <location evidence="3">Lysosome membrane</location>
        <topology evidence="3">Peripheral membrane protein</topology>
        <orientation evidence="3">Cytoplasmic side</orientation>
    </subcellularLocation>
</comment>
<dbReference type="Proteomes" id="UP000694383">
    <property type="component" value="Unplaced"/>
</dbReference>
<dbReference type="GO" id="GO:0005634">
    <property type="term" value="C:nucleus"/>
    <property type="evidence" value="ECO:0007669"/>
    <property type="project" value="TreeGrafter"/>
</dbReference>
<evidence type="ECO:0000256" key="7">
    <source>
        <dbReference type="ARBA" id="ARBA00023136"/>
    </source>
</evidence>
<accession>A0A8C8E096</accession>
<feature type="domain" description="LITAF" evidence="9">
    <location>
        <begin position="1"/>
        <end position="65"/>
    </location>
</feature>
<evidence type="ECO:0000259" key="9">
    <source>
        <dbReference type="PROSITE" id="PS51837"/>
    </source>
</evidence>
<dbReference type="GO" id="GO:0098574">
    <property type="term" value="C:cytoplasmic side of lysosomal membrane"/>
    <property type="evidence" value="ECO:0007669"/>
    <property type="project" value="TreeGrafter"/>
</dbReference>
<evidence type="ECO:0000313" key="11">
    <source>
        <dbReference type="Proteomes" id="UP000694383"/>
    </source>
</evidence>
<keyword evidence="8" id="KW-1133">Transmembrane helix</keyword>
<evidence type="ECO:0000256" key="4">
    <source>
        <dbReference type="ARBA" id="ARBA00005975"/>
    </source>
</evidence>
<sequence length="66" mass="7473">TKCPSCQAVIVTQTRFKVGLSSFLFFFCFSSCVAGCCLIPFFTNRFKNVLHSCPRCQTHIRTFTPV</sequence>
<name>A0A8C8E096_9TELE</name>
<evidence type="ECO:0000256" key="2">
    <source>
        <dbReference type="ARBA" id="ARBA00004414"/>
    </source>
</evidence>
<dbReference type="GO" id="GO:0008270">
    <property type="term" value="F:zinc ion binding"/>
    <property type="evidence" value="ECO:0007669"/>
    <property type="project" value="TreeGrafter"/>
</dbReference>
<evidence type="ECO:0000256" key="1">
    <source>
        <dbReference type="ARBA" id="ARBA00004125"/>
    </source>
</evidence>
<protein>
    <recommendedName>
        <fullName evidence="9">LITAF domain-containing protein</fullName>
    </recommendedName>
</protein>
<feature type="transmembrane region" description="Helical" evidence="8">
    <location>
        <begin position="23"/>
        <end position="42"/>
    </location>
</feature>
<organism evidence="10 11">
    <name type="scientific">Oryzias sinensis</name>
    <name type="common">Chinese medaka</name>
    <dbReference type="NCBI Taxonomy" id="183150"/>
    <lineage>
        <taxon>Eukaryota</taxon>
        <taxon>Metazoa</taxon>
        <taxon>Chordata</taxon>
        <taxon>Craniata</taxon>
        <taxon>Vertebrata</taxon>
        <taxon>Euteleostomi</taxon>
        <taxon>Actinopterygii</taxon>
        <taxon>Neopterygii</taxon>
        <taxon>Teleostei</taxon>
        <taxon>Neoteleostei</taxon>
        <taxon>Acanthomorphata</taxon>
        <taxon>Ovalentaria</taxon>
        <taxon>Atherinomorphae</taxon>
        <taxon>Beloniformes</taxon>
        <taxon>Adrianichthyidae</taxon>
        <taxon>Oryziinae</taxon>
        <taxon>Oryzias</taxon>
    </lineage>
</organism>
<evidence type="ECO:0000256" key="5">
    <source>
        <dbReference type="ARBA" id="ARBA00022723"/>
    </source>
</evidence>
<keyword evidence="6" id="KW-0862">Zinc</keyword>
<evidence type="ECO:0000313" key="10">
    <source>
        <dbReference type="Ensembl" id="ENSOSIP00000043519.1"/>
    </source>
</evidence>
<keyword evidence="5" id="KW-0479">Metal-binding</keyword>
<reference evidence="10" key="2">
    <citation type="submission" date="2025-09" db="UniProtKB">
        <authorList>
            <consortium name="Ensembl"/>
        </authorList>
    </citation>
    <scope>IDENTIFICATION</scope>
</reference>
<evidence type="ECO:0000256" key="3">
    <source>
        <dbReference type="ARBA" id="ARBA00004630"/>
    </source>
</evidence>
<dbReference type="PANTHER" id="PTHR23292:SF35">
    <property type="entry name" value="LITAF DOMAIN-CONTAINING PROTEIN"/>
    <property type="match status" value="1"/>
</dbReference>
<dbReference type="PROSITE" id="PS51837">
    <property type="entry name" value="LITAF"/>
    <property type="match status" value="1"/>
</dbReference>
<keyword evidence="8" id="KW-0812">Transmembrane</keyword>
<dbReference type="GeneTree" id="ENSGT01100000263632"/>
<dbReference type="Pfam" id="PF10601">
    <property type="entry name" value="zf-LITAF-like"/>
    <property type="match status" value="1"/>
</dbReference>
<dbReference type="Ensembl" id="ENSOSIT00000045798.1">
    <property type="protein sequence ID" value="ENSOSIP00000043519.1"/>
    <property type="gene ID" value="ENSOSIG00000020883.1"/>
</dbReference>
<keyword evidence="11" id="KW-1185">Reference proteome</keyword>